<feature type="region of interest" description="Disordered" evidence="1">
    <location>
        <begin position="215"/>
        <end position="251"/>
    </location>
</feature>
<evidence type="ECO:0000313" key="2">
    <source>
        <dbReference type="EMBL" id="MCY1720172.1"/>
    </source>
</evidence>
<keyword evidence="3" id="KW-1185">Reference proteome</keyword>
<gene>
    <name evidence="2" type="ORF">OU798_07450</name>
</gene>
<feature type="compositionally biased region" description="Basic and acidic residues" evidence="1">
    <location>
        <begin position="231"/>
        <end position="251"/>
    </location>
</feature>
<evidence type="ECO:0000313" key="3">
    <source>
        <dbReference type="Proteomes" id="UP001145087"/>
    </source>
</evidence>
<organism evidence="2 3">
    <name type="scientific">Draconibacterium aestuarii</name>
    <dbReference type="NCBI Taxonomy" id="2998507"/>
    <lineage>
        <taxon>Bacteria</taxon>
        <taxon>Pseudomonadati</taxon>
        <taxon>Bacteroidota</taxon>
        <taxon>Bacteroidia</taxon>
        <taxon>Marinilabiliales</taxon>
        <taxon>Prolixibacteraceae</taxon>
        <taxon>Draconibacterium</taxon>
    </lineage>
</organism>
<sequence>MEQKQIEVLQWWYGNRDYQTGVTLYAKLGKNRTLLNTFMKPGKERFLSSKLHYQVCKAVGLNFKKMPLLPEDVAVQNAANLEALKASGLGTNEITQAPYIPEKHIPFISDLKLMQYPRVIRRLKMEYQENYKNRSIMHKKMTEVPEVNSPENLQSRADYLKDIKAMSARMEYLYKFIQNFEDKGVVPAAEEVWPPNEEYVLPENITDLKKLKKNLQTNNTKDRNQLLYQQKTKDDKENPMPEGPKRSRIENRIKKNEETILIIDTKIVELEK</sequence>
<dbReference type="RefSeq" id="WP_343332506.1">
    <property type="nucleotide sequence ID" value="NZ_JAPOHD010000013.1"/>
</dbReference>
<protein>
    <submittedName>
        <fullName evidence="2">Uncharacterized protein</fullName>
    </submittedName>
</protein>
<name>A0A9X3F5J5_9BACT</name>
<evidence type="ECO:0000256" key="1">
    <source>
        <dbReference type="SAM" id="MobiDB-lite"/>
    </source>
</evidence>
<dbReference type="Proteomes" id="UP001145087">
    <property type="component" value="Unassembled WGS sequence"/>
</dbReference>
<dbReference type="EMBL" id="JAPOHD010000013">
    <property type="protein sequence ID" value="MCY1720172.1"/>
    <property type="molecule type" value="Genomic_DNA"/>
</dbReference>
<dbReference type="AlphaFoldDB" id="A0A9X3F5J5"/>
<comment type="caution">
    <text evidence="2">The sequence shown here is derived from an EMBL/GenBank/DDBJ whole genome shotgun (WGS) entry which is preliminary data.</text>
</comment>
<accession>A0A9X3F5J5</accession>
<reference evidence="2" key="1">
    <citation type="submission" date="2022-11" db="EMBL/GenBank/DDBJ databases">
        <title>Marilongibacter aestuarii gen. nov., sp. nov., isolated from tidal flat sediment.</title>
        <authorList>
            <person name="Jiayan W."/>
        </authorList>
    </citation>
    <scope>NUCLEOTIDE SEQUENCE</scope>
    <source>
        <strain evidence="2">Z1-6</strain>
    </source>
</reference>
<proteinExistence type="predicted"/>